<name>A0A1L7ALA0_9PROT</name>
<organism evidence="1 2">
    <name type="scientific">Roseomonas gilardii</name>
    <dbReference type="NCBI Taxonomy" id="257708"/>
    <lineage>
        <taxon>Bacteria</taxon>
        <taxon>Pseudomonadati</taxon>
        <taxon>Pseudomonadota</taxon>
        <taxon>Alphaproteobacteria</taxon>
        <taxon>Acetobacterales</taxon>
        <taxon>Roseomonadaceae</taxon>
        <taxon>Roseomonas</taxon>
    </lineage>
</organism>
<dbReference type="AlphaFoldDB" id="A0A1L7ALA0"/>
<dbReference type="KEGG" id="rgi:RGI145_19600"/>
<dbReference type="Proteomes" id="UP000185494">
    <property type="component" value="Chromosome 2"/>
</dbReference>
<dbReference type="EMBL" id="CP015584">
    <property type="protein sequence ID" value="APT59553.1"/>
    <property type="molecule type" value="Genomic_DNA"/>
</dbReference>
<dbReference type="STRING" id="257708.RGI145_19600"/>
<evidence type="ECO:0000313" key="2">
    <source>
        <dbReference type="Proteomes" id="UP000185494"/>
    </source>
</evidence>
<proteinExistence type="predicted"/>
<sequence>MVAIVTADMVLVESYSGGTGALEVGSTVAGFLAPGSQIASGARAVWRCTSADHSQWEEFVGTYSAGSPNTVSRDALLLRSDSGSGFINWTSGQKKLLFPVIPSRYLPLLDTDGRVPLANMPLTVNLQAADWNGNFGLSTTAAEFVAIGAPSGARLLEIEASARLESGSTTACTATMLARVYDAADAAVVAEYTLGQATLHASNAHYVTFSGRAEHVFASPIPQQQIVRWLAMIDQPVSPISIYQLRGKIRAHLQA</sequence>
<evidence type="ECO:0000313" key="1">
    <source>
        <dbReference type="EMBL" id="APT59553.1"/>
    </source>
</evidence>
<protein>
    <submittedName>
        <fullName evidence="1">Uncharacterized protein</fullName>
    </submittedName>
</protein>
<accession>A0A1L7ALA0</accession>
<gene>
    <name evidence="1" type="ORF">RGI145_19600</name>
</gene>
<reference evidence="1 2" key="1">
    <citation type="submission" date="2016-05" db="EMBL/GenBank/DDBJ databases">
        <title>Complete Genome and Methylome Analysis of Psychrotrophic Bacterial Isolates from Antarctic Lake Untersee.</title>
        <authorList>
            <person name="Fomenkov A."/>
            <person name="Akimov V.N."/>
            <person name="Vasilyeva L.V."/>
            <person name="Andersen D."/>
            <person name="Vincze T."/>
            <person name="Roberts R.J."/>
        </authorList>
    </citation>
    <scope>NUCLEOTIDE SEQUENCE [LARGE SCALE GENOMIC DNA]</scope>
    <source>
        <strain evidence="1 2">U14-5</strain>
    </source>
</reference>
<dbReference type="RefSeq" id="WP_075800265.1">
    <property type="nucleotide sequence ID" value="NZ_CP015584.1"/>
</dbReference>